<sequence>MDQCSNNAPTGKNEPRDSLTQAWHPRQRHSLVHGIVRDTGRRWSLMNEEKSSLIVDEFGDEFHSRRYVETPECEKHKKYRRLLGCLVYLSTQQELPGPLSNHVFSSGAGNFTENQLVHIESGSPPKLSSGSRGSLACPPGRGSEASVGNSGYSGSNVEEHGGGSYDCHKSHSGLFLGLVLFLATFVAMAIFFVLIRRLHSGVLALHVYQYSKITLILISLLACILALIQTRVLKFRTLQSGERFEYNLLAIGLFGCLSYFLFLLVPALESIAVTMTNSATGRPVPGESSRLLLP</sequence>
<evidence type="ECO:0000256" key="4">
    <source>
        <dbReference type="ARBA" id="ARBA00022475"/>
    </source>
</evidence>
<evidence type="ECO:0000256" key="7">
    <source>
        <dbReference type="ARBA" id="ARBA00022989"/>
    </source>
</evidence>
<reference evidence="13" key="1">
    <citation type="submission" date="2018-11" db="EMBL/GenBank/DDBJ databases">
        <authorList>
            <consortium name="Pathogen Informatics"/>
        </authorList>
    </citation>
    <scope>NUCLEOTIDE SEQUENCE</scope>
</reference>
<dbReference type="GO" id="GO:0005886">
    <property type="term" value="C:plasma membrane"/>
    <property type="evidence" value="ECO:0007669"/>
    <property type="project" value="UniProtKB-SubCell"/>
</dbReference>
<dbReference type="Proteomes" id="UP000784294">
    <property type="component" value="Unassembled WGS sequence"/>
</dbReference>
<evidence type="ECO:0000256" key="8">
    <source>
        <dbReference type="ARBA" id="ARBA00023065"/>
    </source>
</evidence>
<keyword evidence="8" id="KW-0406">Ion transport</keyword>
<proteinExistence type="inferred from homology"/>
<protein>
    <submittedName>
        <fullName evidence="13">Uncharacterized protein</fullName>
    </submittedName>
</protein>
<keyword evidence="6" id="KW-0375">Hydrogen ion transport</keyword>
<dbReference type="Pfam" id="PF03189">
    <property type="entry name" value="Otopetrin"/>
    <property type="match status" value="1"/>
</dbReference>
<evidence type="ECO:0000256" key="6">
    <source>
        <dbReference type="ARBA" id="ARBA00022781"/>
    </source>
</evidence>
<evidence type="ECO:0000256" key="10">
    <source>
        <dbReference type="ARBA" id="ARBA00023303"/>
    </source>
</evidence>
<dbReference type="EMBL" id="CAAALY010003618">
    <property type="protein sequence ID" value="VEL08301.1"/>
    <property type="molecule type" value="Genomic_DNA"/>
</dbReference>
<evidence type="ECO:0000256" key="5">
    <source>
        <dbReference type="ARBA" id="ARBA00022692"/>
    </source>
</evidence>
<evidence type="ECO:0000256" key="11">
    <source>
        <dbReference type="SAM" id="MobiDB-lite"/>
    </source>
</evidence>
<feature type="region of interest" description="Disordered" evidence="11">
    <location>
        <begin position="1"/>
        <end position="25"/>
    </location>
</feature>
<evidence type="ECO:0000256" key="9">
    <source>
        <dbReference type="ARBA" id="ARBA00023136"/>
    </source>
</evidence>
<organism evidence="13 14">
    <name type="scientific">Protopolystoma xenopodis</name>
    <dbReference type="NCBI Taxonomy" id="117903"/>
    <lineage>
        <taxon>Eukaryota</taxon>
        <taxon>Metazoa</taxon>
        <taxon>Spiralia</taxon>
        <taxon>Lophotrochozoa</taxon>
        <taxon>Platyhelminthes</taxon>
        <taxon>Monogenea</taxon>
        <taxon>Polyopisthocotylea</taxon>
        <taxon>Polystomatidea</taxon>
        <taxon>Polystomatidae</taxon>
        <taxon>Protopolystoma</taxon>
    </lineage>
</organism>
<dbReference type="OrthoDB" id="6429739at2759"/>
<keyword evidence="14" id="KW-1185">Reference proteome</keyword>
<feature type="compositionally biased region" description="Polar residues" evidence="11">
    <location>
        <begin position="1"/>
        <end position="10"/>
    </location>
</feature>
<feature type="transmembrane region" description="Helical" evidence="12">
    <location>
        <begin position="248"/>
        <end position="268"/>
    </location>
</feature>
<evidence type="ECO:0000256" key="1">
    <source>
        <dbReference type="ARBA" id="ARBA00004651"/>
    </source>
</evidence>
<comment type="similarity">
    <text evidence="2">Belongs to the otopetrin family.</text>
</comment>
<keyword evidence="10" id="KW-0407">Ion channel</keyword>
<dbReference type="InterPro" id="IPR004878">
    <property type="entry name" value="Otopetrin"/>
</dbReference>
<comment type="subcellular location">
    <subcellularLocation>
        <location evidence="1">Cell membrane</location>
        <topology evidence="1">Multi-pass membrane protein</topology>
    </subcellularLocation>
</comment>
<feature type="non-terminal residue" evidence="13">
    <location>
        <position position="1"/>
    </location>
</feature>
<dbReference type="PANTHER" id="PTHR21522">
    <property type="entry name" value="PROTON CHANNEL OTOP"/>
    <property type="match status" value="1"/>
</dbReference>
<gene>
    <name evidence="13" type="ORF">PXEA_LOCUS1741</name>
</gene>
<name>A0A3S5CHA6_9PLAT</name>
<keyword evidence="9 12" id="KW-0472">Membrane</keyword>
<dbReference type="AlphaFoldDB" id="A0A3S5CHA6"/>
<feature type="transmembrane region" description="Helical" evidence="12">
    <location>
        <begin position="174"/>
        <end position="195"/>
    </location>
</feature>
<keyword evidence="4" id="KW-1003">Cell membrane</keyword>
<evidence type="ECO:0000256" key="3">
    <source>
        <dbReference type="ARBA" id="ARBA00022448"/>
    </source>
</evidence>
<accession>A0A3S5CHA6</accession>
<keyword evidence="7 12" id="KW-1133">Transmembrane helix</keyword>
<evidence type="ECO:0000256" key="12">
    <source>
        <dbReference type="SAM" id="Phobius"/>
    </source>
</evidence>
<evidence type="ECO:0000256" key="2">
    <source>
        <dbReference type="ARBA" id="ARBA00006513"/>
    </source>
</evidence>
<feature type="region of interest" description="Disordered" evidence="11">
    <location>
        <begin position="122"/>
        <end position="153"/>
    </location>
</feature>
<keyword evidence="3" id="KW-0813">Transport</keyword>
<feature type="transmembrane region" description="Helical" evidence="12">
    <location>
        <begin position="207"/>
        <end position="228"/>
    </location>
</feature>
<keyword evidence="5 12" id="KW-0812">Transmembrane</keyword>
<comment type="caution">
    <text evidence="13">The sequence shown here is derived from an EMBL/GenBank/DDBJ whole genome shotgun (WGS) entry which is preliminary data.</text>
</comment>
<evidence type="ECO:0000313" key="14">
    <source>
        <dbReference type="Proteomes" id="UP000784294"/>
    </source>
</evidence>
<dbReference type="GO" id="GO:0015252">
    <property type="term" value="F:proton channel activity"/>
    <property type="evidence" value="ECO:0007669"/>
    <property type="project" value="InterPro"/>
</dbReference>
<dbReference type="PANTHER" id="PTHR21522:SF32">
    <property type="entry name" value="OTOPETRIN-2"/>
    <property type="match status" value="1"/>
</dbReference>
<evidence type="ECO:0000313" key="13">
    <source>
        <dbReference type="EMBL" id="VEL08301.1"/>
    </source>
</evidence>